<evidence type="ECO:0000256" key="5">
    <source>
        <dbReference type="ARBA" id="ARBA00022448"/>
    </source>
</evidence>
<dbReference type="InterPro" id="IPR006059">
    <property type="entry name" value="SBP"/>
</dbReference>
<keyword evidence="5" id="KW-0813">Transport</keyword>
<feature type="chain" id="PRO_5016451848" description="sn-glycerol-3-phosphate-binding periplasmic protein UgpB" evidence="7">
    <location>
        <begin position="27"/>
        <end position="426"/>
    </location>
</feature>
<dbReference type="PANTHER" id="PTHR43649:SF31">
    <property type="entry name" value="SN-GLYCEROL-3-PHOSPHATE-BINDING PERIPLASMIC PROTEIN UGPB"/>
    <property type="match status" value="1"/>
</dbReference>
<dbReference type="Pfam" id="PF01547">
    <property type="entry name" value="SBP_bac_1"/>
    <property type="match status" value="1"/>
</dbReference>
<dbReference type="RefSeq" id="WP_088917985.1">
    <property type="nucleotide sequence ID" value="NZ_CP018632.1"/>
</dbReference>
<evidence type="ECO:0000256" key="3">
    <source>
        <dbReference type="ARBA" id="ARBA00011557"/>
    </source>
</evidence>
<evidence type="ECO:0000256" key="7">
    <source>
        <dbReference type="SAM" id="SignalP"/>
    </source>
</evidence>
<dbReference type="Gene3D" id="3.40.190.10">
    <property type="entry name" value="Periplasmic binding protein-like II"/>
    <property type="match status" value="1"/>
</dbReference>
<dbReference type="KEGG" id="gai:IMCC3135_13020"/>
<dbReference type="SUPFAM" id="SSF53850">
    <property type="entry name" value="Periplasmic binding protein-like II"/>
    <property type="match status" value="1"/>
</dbReference>
<evidence type="ECO:0000256" key="2">
    <source>
        <dbReference type="ARBA" id="ARBA00008520"/>
    </source>
</evidence>
<evidence type="ECO:0000256" key="1">
    <source>
        <dbReference type="ARBA" id="ARBA00004418"/>
    </source>
</evidence>
<proteinExistence type="inferred from homology"/>
<organism evidence="8 9">
    <name type="scientific">Granulosicoccus antarcticus IMCC3135</name>
    <dbReference type="NCBI Taxonomy" id="1192854"/>
    <lineage>
        <taxon>Bacteria</taxon>
        <taxon>Pseudomonadati</taxon>
        <taxon>Pseudomonadota</taxon>
        <taxon>Gammaproteobacteria</taxon>
        <taxon>Chromatiales</taxon>
        <taxon>Granulosicoccaceae</taxon>
        <taxon>Granulosicoccus</taxon>
    </lineage>
</organism>
<feature type="signal peptide" evidence="7">
    <location>
        <begin position="1"/>
        <end position="26"/>
    </location>
</feature>
<name>A0A2Z2NMK4_9GAMM</name>
<dbReference type="InterPro" id="IPR050490">
    <property type="entry name" value="Bact_solute-bd_prot1"/>
</dbReference>
<accession>A0A2Z2NMK4</accession>
<protein>
    <recommendedName>
        <fullName evidence="4">sn-glycerol-3-phosphate-binding periplasmic protein UgpB</fullName>
    </recommendedName>
</protein>
<evidence type="ECO:0000313" key="8">
    <source>
        <dbReference type="EMBL" id="ASJ72692.1"/>
    </source>
</evidence>
<comment type="subunit">
    <text evidence="3">The complex is composed of two ATP-binding proteins (UgpC), two transmembrane proteins (UgpA and UgpE) and a solute-binding protein (UgpB).</text>
</comment>
<evidence type="ECO:0000256" key="4">
    <source>
        <dbReference type="ARBA" id="ARBA00017470"/>
    </source>
</evidence>
<dbReference type="Proteomes" id="UP000250079">
    <property type="component" value="Chromosome"/>
</dbReference>
<dbReference type="PANTHER" id="PTHR43649">
    <property type="entry name" value="ARABINOSE-BINDING PROTEIN-RELATED"/>
    <property type="match status" value="1"/>
</dbReference>
<reference evidence="8 9" key="1">
    <citation type="submission" date="2016-12" db="EMBL/GenBank/DDBJ databases">
        <authorList>
            <person name="Song W.-J."/>
            <person name="Kurnit D.M."/>
        </authorList>
    </citation>
    <scope>NUCLEOTIDE SEQUENCE [LARGE SCALE GENOMIC DNA]</scope>
    <source>
        <strain evidence="8 9">IMCC3135</strain>
    </source>
</reference>
<gene>
    <name evidence="8" type="ORF">IMCC3135_13020</name>
</gene>
<dbReference type="GO" id="GO:0042597">
    <property type="term" value="C:periplasmic space"/>
    <property type="evidence" value="ECO:0007669"/>
    <property type="project" value="UniProtKB-SubCell"/>
</dbReference>
<dbReference type="EMBL" id="CP018632">
    <property type="protein sequence ID" value="ASJ72692.1"/>
    <property type="molecule type" value="Genomic_DNA"/>
</dbReference>
<dbReference type="AlphaFoldDB" id="A0A2Z2NMK4"/>
<dbReference type="OrthoDB" id="7317090at2"/>
<keyword evidence="6 7" id="KW-0732">Signal</keyword>
<evidence type="ECO:0000256" key="6">
    <source>
        <dbReference type="ARBA" id="ARBA00022729"/>
    </source>
</evidence>
<evidence type="ECO:0000313" key="9">
    <source>
        <dbReference type="Proteomes" id="UP000250079"/>
    </source>
</evidence>
<sequence>MQYKKHVLGQLILVASLSATASMSQAQELRFMCSTDGNECEVIEDLVTRFEAENAGVDVIVDIVPYKSIQENLPVQLAAGTGPDLAKVTDLGGLSPYYLDIKPFVDADYWEKSFGDILNWYRKGPDDEGLYGLHSQLTITGGYINRTLFDQAEVEPPAADATWEQWAEAAAEVAEATETPHLMAMDRSGHRIAGPAISEGAKLFAEDGSPILVDEGFTNFVTKFVEWNNDGTMLRDVWAGTGGDTYQDASQEFINGSLVYYYSGSWQVGKFDSEIGDAFDWQVVGTPCGAVACTGMPGGAGIVGFKSTKQPEMVAKLLDFLAREDIYAELTARTLNIPAHAAVAAKGVDYEGASAPAAAALNAWGKQVSTVSPVAYAYQGYKNNRAMFGITMTRVSQAIVGELTIEEAMERAKVDLEQALTEVDAK</sequence>
<keyword evidence="9" id="KW-1185">Reference proteome</keyword>
<comment type="subcellular location">
    <subcellularLocation>
        <location evidence="1">Periplasm</location>
    </subcellularLocation>
</comment>
<comment type="similarity">
    <text evidence="2">Belongs to the bacterial solute-binding protein 1 family.</text>
</comment>